<dbReference type="EMBL" id="JAFIRR010000086">
    <property type="protein sequence ID" value="MCO6417312.1"/>
    <property type="molecule type" value="Genomic_DNA"/>
</dbReference>
<comment type="function">
    <text evidence="4">Has an important function as a repair enzyme for proteins that have been inactivated by oxidation. Catalyzes the reversible oxidation-reduction of methionine sulfoxide in proteins to methionine.</text>
</comment>
<dbReference type="RefSeq" id="WP_252953943.1">
    <property type="nucleotide sequence ID" value="NZ_JAFIRR010000086.1"/>
</dbReference>
<comment type="similarity">
    <text evidence="4">Belongs to the MsrA Met sulfoxide reductase family.</text>
</comment>
<dbReference type="Pfam" id="PF01625">
    <property type="entry name" value="PMSR"/>
    <property type="match status" value="1"/>
</dbReference>
<organism evidence="6 7">
    <name type="scientific">Siccirubricoccus soli</name>
    <dbReference type="NCBI Taxonomy" id="2899147"/>
    <lineage>
        <taxon>Bacteria</taxon>
        <taxon>Pseudomonadati</taxon>
        <taxon>Pseudomonadota</taxon>
        <taxon>Alphaproteobacteria</taxon>
        <taxon>Acetobacterales</taxon>
        <taxon>Roseomonadaceae</taxon>
        <taxon>Siccirubricoccus</taxon>
    </lineage>
</organism>
<dbReference type="InterPro" id="IPR002569">
    <property type="entry name" value="Met_Sox_Rdtase_MsrA_dom"/>
</dbReference>
<feature type="active site" evidence="4">
    <location>
        <position position="11"/>
    </location>
</feature>
<comment type="catalytic activity">
    <reaction evidence="2 4">
        <text>L-methionyl-[protein] + [thioredoxin]-disulfide + H2O = L-methionyl-(S)-S-oxide-[protein] + [thioredoxin]-dithiol</text>
        <dbReference type="Rhea" id="RHEA:14217"/>
        <dbReference type="Rhea" id="RHEA-COMP:10698"/>
        <dbReference type="Rhea" id="RHEA-COMP:10700"/>
        <dbReference type="Rhea" id="RHEA-COMP:12313"/>
        <dbReference type="Rhea" id="RHEA-COMP:12315"/>
        <dbReference type="ChEBI" id="CHEBI:15377"/>
        <dbReference type="ChEBI" id="CHEBI:16044"/>
        <dbReference type="ChEBI" id="CHEBI:29950"/>
        <dbReference type="ChEBI" id="CHEBI:44120"/>
        <dbReference type="ChEBI" id="CHEBI:50058"/>
        <dbReference type="EC" id="1.8.4.11"/>
    </reaction>
</comment>
<dbReference type="SUPFAM" id="SSF55068">
    <property type="entry name" value="Peptide methionine sulfoxide reductase"/>
    <property type="match status" value="1"/>
</dbReference>
<dbReference type="EC" id="1.8.4.11" evidence="4"/>
<evidence type="ECO:0000256" key="2">
    <source>
        <dbReference type="ARBA" id="ARBA00047806"/>
    </source>
</evidence>
<gene>
    <name evidence="4 6" type="primary">msrA</name>
    <name evidence="6" type="ORF">JYK14_14220</name>
</gene>
<reference evidence="6 7" key="1">
    <citation type="submission" date="2021-12" db="EMBL/GenBank/DDBJ databases">
        <title>Siccirubricoccus leaddurans sp. nov., a high concentration Zn2+ tolerance bacterium.</title>
        <authorList>
            <person name="Cao Y."/>
        </authorList>
    </citation>
    <scope>NUCLEOTIDE SEQUENCE [LARGE SCALE GENOMIC DNA]</scope>
    <source>
        <strain evidence="6 7">KC 17139</strain>
    </source>
</reference>
<evidence type="ECO:0000313" key="6">
    <source>
        <dbReference type="EMBL" id="MCO6417312.1"/>
    </source>
</evidence>
<feature type="domain" description="Peptide methionine sulphoxide reductase MsrA" evidence="5">
    <location>
        <begin position="5"/>
        <end position="156"/>
    </location>
</feature>
<sequence length="180" mass="19764">MTELATLGGGCFWCLDAVYRDLAGVSSVVSGYAGGHTENPTYEEVCGKKTGHAEVVQIAFDPAVISYADLLRVFFTIHDPTTKDRQGADVGPQYRSIILAHSDAQAETARQVMAEIEASGVWGAPLVTEVEPLTRFWPGEAEHQDYFARTPWSGYCRIVIAPKVAKFRKNFAERLKRPAA</sequence>
<keyword evidence="1 4" id="KW-0560">Oxidoreductase</keyword>
<accession>A0ABT1D5V6</accession>
<dbReference type="PANTHER" id="PTHR43774:SF1">
    <property type="entry name" value="PEPTIDE METHIONINE SULFOXIDE REDUCTASE MSRA 2"/>
    <property type="match status" value="1"/>
</dbReference>
<evidence type="ECO:0000256" key="3">
    <source>
        <dbReference type="ARBA" id="ARBA00048782"/>
    </source>
</evidence>
<keyword evidence="7" id="KW-1185">Reference proteome</keyword>
<proteinExistence type="inferred from homology"/>
<dbReference type="Proteomes" id="UP001523392">
    <property type="component" value="Unassembled WGS sequence"/>
</dbReference>
<dbReference type="Gene3D" id="3.30.1060.10">
    <property type="entry name" value="Peptide methionine sulphoxide reductase MsrA"/>
    <property type="match status" value="1"/>
</dbReference>
<evidence type="ECO:0000256" key="4">
    <source>
        <dbReference type="HAMAP-Rule" id="MF_01401"/>
    </source>
</evidence>
<dbReference type="GO" id="GO:0008113">
    <property type="term" value="F:peptide-methionine (S)-S-oxide reductase activity"/>
    <property type="evidence" value="ECO:0007669"/>
    <property type="project" value="UniProtKB-EC"/>
</dbReference>
<name>A0ABT1D5V6_9PROT</name>
<comment type="caution">
    <text evidence="6">The sequence shown here is derived from an EMBL/GenBank/DDBJ whole genome shotgun (WGS) entry which is preliminary data.</text>
</comment>
<evidence type="ECO:0000313" key="7">
    <source>
        <dbReference type="Proteomes" id="UP001523392"/>
    </source>
</evidence>
<evidence type="ECO:0000259" key="5">
    <source>
        <dbReference type="Pfam" id="PF01625"/>
    </source>
</evidence>
<dbReference type="HAMAP" id="MF_01401">
    <property type="entry name" value="MsrA"/>
    <property type="match status" value="1"/>
</dbReference>
<protein>
    <recommendedName>
        <fullName evidence="4">Peptide methionine sulfoxide reductase MsrA</fullName>
        <shortName evidence="4">Protein-methionine-S-oxide reductase</shortName>
        <ecNumber evidence="4">1.8.4.11</ecNumber>
    </recommendedName>
    <alternativeName>
        <fullName evidence="4">Peptide-methionine (S)-S-oxide reductase</fullName>
        <shortName evidence="4">Peptide Met(O) reductase</shortName>
    </alternativeName>
</protein>
<dbReference type="NCBIfam" id="TIGR00401">
    <property type="entry name" value="msrA"/>
    <property type="match status" value="1"/>
</dbReference>
<dbReference type="PANTHER" id="PTHR43774">
    <property type="entry name" value="PEPTIDE METHIONINE SULFOXIDE REDUCTASE"/>
    <property type="match status" value="1"/>
</dbReference>
<dbReference type="InterPro" id="IPR036509">
    <property type="entry name" value="Met_Sox_Rdtase_MsrA_sf"/>
</dbReference>
<evidence type="ECO:0000256" key="1">
    <source>
        <dbReference type="ARBA" id="ARBA00023002"/>
    </source>
</evidence>
<comment type="catalytic activity">
    <reaction evidence="3 4">
        <text>[thioredoxin]-disulfide + L-methionine + H2O = L-methionine (S)-S-oxide + [thioredoxin]-dithiol</text>
        <dbReference type="Rhea" id="RHEA:19993"/>
        <dbReference type="Rhea" id="RHEA-COMP:10698"/>
        <dbReference type="Rhea" id="RHEA-COMP:10700"/>
        <dbReference type="ChEBI" id="CHEBI:15377"/>
        <dbReference type="ChEBI" id="CHEBI:29950"/>
        <dbReference type="ChEBI" id="CHEBI:50058"/>
        <dbReference type="ChEBI" id="CHEBI:57844"/>
        <dbReference type="ChEBI" id="CHEBI:58772"/>
        <dbReference type="EC" id="1.8.4.11"/>
    </reaction>
</comment>